<name>A0A426XLN9_ENSVE</name>
<gene>
    <name evidence="1" type="ORF">B296_00042393</name>
</gene>
<comment type="caution">
    <text evidence="1">The sequence shown here is derived from an EMBL/GenBank/DDBJ whole genome shotgun (WGS) entry which is preliminary data.</text>
</comment>
<dbReference type="Proteomes" id="UP000287651">
    <property type="component" value="Unassembled WGS sequence"/>
</dbReference>
<evidence type="ECO:0000313" key="1">
    <source>
        <dbReference type="EMBL" id="RRT40396.1"/>
    </source>
</evidence>
<evidence type="ECO:0000313" key="2">
    <source>
        <dbReference type="Proteomes" id="UP000287651"/>
    </source>
</evidence>
<reference evidence="1 2" key="1">
    <citation type="journal article" date="2014" name="Agronomy (Basel)">
        <title>A Draft Genome Sequence for Ensete ventricosum, the Drought-Tolerant Tree Against Hunger.</title>
        <authorList>
            <person name="Harrison J."/>
            <person name="Moore K.A."/>
            <person name="Paszkiewicz K."/>
            <person name="Jones T."/>
            <person name="Grant M."/>
            <person name="Ambacheew D."/>
            <person name="Muzemil S."/>
            <person name="Studholme D.J."/>
        </authorList>
    </citation>
    <scope>NUCLEOTIDE SEQUENCE [LARGE SCALE GENOMIC DNA]</scope>
</reference>
<dbReference type="EMBL" id="AMZH03019413">
    <property type="protein sequence ID" value="RRT40396.1"/>
    <property type="molecule type" value="Genomic_DNA"/>
</dbReference>
<dbReference type="AlphaFoldDB" id="A0A426XLN9"/>
<accession>A0A426XLN9</accession>
<organism evidence="1 2">
    <name type="scientific">Ensete ventricosum</name>
    <name type="common">Abyssinian banana</name>
    <name type="synonym">Musa ensete</name>
    <dbReference type="NCBI Taxonomy" id="4639"/>
    <lineage>
        <taxon>Eukaryota</taxon>
        <taxon>Viridiplantae</taxon>
        <taxon>Streptophyta</taxon>
        <taxon>Embryophyta</taxon>
        <taxon>Tracheophyta</taxon>
        <taxon>Spermatophyta</taxon>
        <taxon>Magnoliopsida</taxon>
        <taxon>Liliopsida</taxon>
        <taxon>Zingiberales</taxon>
        <taxon>Musaceae</taxon>
        <taxon>Ensete</taxon>
    </lineage>
</organism>
<sequence>MLQGCRGCDFQVTDIYWKMAAKGSESGGSSDGGGRNGQQRCRLRLRCDFVAACGVGCSKGTTAIGEDGAAECTTVAEEVSDDMERETAAGHVHFGAGHDQGSWQRKIAAVVMKIDGSEGLLLIAFVPQGIVDGSIKEDGNERSLLAAMCNERCMLQLMG</sequence>
<proteinExistence type="predicted"/>
<protein>
    <submittedName>
        <fullName evidence="1">Uncharacterized protein</fullName>
    </submittedName>
</protein>